<gene>
    <name evidence="2" type="ORF">TSPGSL018_14845</name>
</gene>
<feature type="compositionally biased region" description="Polar residues" evidence="1">
    <location>
        <begin position="67"/>
        <end position="80"/>
    </location>
</feature>
<evidence type="ECO:0000313" key="2">
    <source>
        <dbReference type="EMBL" id="JAC65948.1"/>
    </source>
</evidence>
<feature type="region of interest" description="Disordered" evidence="1">
    <location>
        <begin position="1"/>
        <end position="80"/>
    </location>
</feature>
<feature type="non-terminal residue" evidence="2">
    <location>
        <position position="1"/>
    </location>
</feature>
<feature type="non-terminal residue" evidence="2">
    <location>
        <position position="80"/>
    </location>
</feature>
<dbReference type="AlphaFoldDB" id="A0A061R1U2"/>
<proteinExistence type="predicted"/>
<feature type="compositionally biased region" description="Polar residues" evidence="1">
    <location>
        <begin position="1"/>
        <end position="13"/>
    </location>
</feature>
<protein>
    <submittedName>
        <fullName evidence="2">Uncharacterized protein</fullName>
    </submittedName>
</protein>
<accession>A0A061R1U2</accession>
<sequence>SCTETSPSPSSAQHGFGGGGTGEWKEGGGRFKQLLPSPSLGCGLLRLPLSGPPSGRGKCTDAKRSASPPSNGASTPHQRL</sequence>
<feature type="compositionally biased region" description="Low complexity" evidence="1">
    <location>
        <begin position="34"/>
        <end position="57"/>
    </location>
</feature>
<name>A0A061R1U2_9CHLO</name>
<reference evidence="2" key="1">
    <citation type="submission" date="2014-05" db="EMBL/GenBank/DDBJ databases">
        <title>The transcriptome of the halophilic microalga Tetraselmis sp. GSL018 isolated from the Great Salt Lake, Utah.</title>
        <authorList>
            <person name="Jinkerson R.E."/>
            <person name="D'Adamo S."/>
            <person name="Posewitz M.C."/>
        </authorList>
    </citation>
    <scope>NUCLEOTIDE SEQUENCE</scope>
    <source>
        <strain evidence="2">GSL018</strain>
    </source>
</reference>
<evidence type="ECO:0000256" key="1">
    <source>
        <dbReference type="SAM" id="MobiDB-lite"/>
    </source>
</evidence>
<organism evidence="2">
    <name type="scientific">Tetraselmis sp. GSL018</name>
    <dbReference type="NCBI Taxonomy" id="582737"/>
    <lineage>
        <taxon>Eukaryota</taxon>
        <taxon>Viridiplantae</taxon>
        <taxon>Chlorophyta</taxon>
        <taxon>core chlorophytes</taxon>
        <taxon>Chlorodendrophyceae</taxon>
        <taxon>Chlorodendrales</taxon>
        <taxon>Chlorodendraceae</taxon>
        <taxon>Tetraselmis</taxon>
    </lineage>
</organism>
<dbReference type="EMBL" id="GBEZ01020747">
    <property type="protein sequence ID" value="JAC65948.1"/>
    <property type="molecule type" value="Transcribed_RNA"/>
</dbReference>